<keyword evidence="3" id="KW-0812">Transmembrane</keyword>
<dbReference type="PROSITE" id="PS00497">
    <property type="entry name" value="TYROSINASE_1"/>
    <property type="match status" value="1"/>
</dbReference>
<dbReference type="EnsemblMetazoa" id="CapteT17975">
    <property type="protein sequence ID" value="CapteP17975"/>
    <property type="gene ID" value="CapteG17975"/>
</dbReference>
<dbReference type="GO" id="GO:0016491">
    <property type="term" value="F:oxidoreductase activity"/>
    <property type="evidence" value="ECO:0007669"/>
    <property type="project" value="InterPro"/>
</dbReference>
<dbReference type="PANTHER" id="PTHR11474:SF126">
    <property type="entry name" value="TYROSINASE-LIKE PROTEIN TYR-1-RELATED"/>
    <property type="match status" value="1"/>
</dbReference>
<dbReference type="PANTHER" id="PTHR11474">
    <property type="entry name" value="TYROSINASE FAMILY MEMBER"/>
    <property type="match status" value="1"/>
</dbReference>
<dbReference type="Gene3D" id="1.10.1280.10">
    <property type="entry name" value="Di-copper center containing domain from catechol oxidase"/>
    <property type="match status" value="1"/>
</dbReference>
<dbReference type="InterPro" id="IPR008922">
    <property type="entry name" value="Di-copper_centre_dom_sf"/>
</dbReference>
<keyword evidence="3" id="KW-1133">Transmembrane helix</keyword>
<dbReference type="OMA" id="HNGDYHM"/>
<evidence type="ECO:0000256" key="1">
    <source>
        <dbReference type="ARBA" id="ARBA00022723"/>
    </source>
</evidence>
<dbReference type="HOGENOM" id="CLU_038693_1_0_1"/>
<dbReference type="GO" id="GO:0046872">
    <property type="term" value="F:metal ion binding"/>
    <property type="evidence" value="ECO:0007669"/>
    <property type="project" value="UniProtKB-KW"/>
</dbReference>
<evidence type="ECO:0000313" key="9">
    <source>
        <dbReference type="Proteomes" id="UP000014760"/>
    </source>
</evidence>
<protein>
    <recommendedName>
        <fullName evidence="5 6">Tyrosinase copper-binding domain-containing protein</fullName>
    </recommendedName>
</protein>
<keyword evidence="9" id="KW-1185">Reference proteome</keyword>
<dbReference type="AlphaFoldDB" id="R7VC10"/>
<dbReference type="Proteomes" id="UP000014760">
    <property type="component" value="Unassembled WGS sequence"/>
</dbReference>
<evidence type="ECO:0000256" key="3">
    <source>
        <dbReference type="SAM" id="Phobius"/>
    </source>
</evidence>
<accession>R7VC10</accession>
<sequence length="533" mass="59556">MWMLYVVVVIGASGVNAQFPRVCIGNISRTDSVCCPVPEGYSEPCGGAGVGSCQAIPPGPKYQPPAIPPWLPDDPRLDWPRRYFKNACVCEGERDGFMCQYCKFGFYGDDCSKKKALLKRRNALTLNAEEKAHLVRVFDLAKHTPSEYATIDNGFGIDNQSFVNLSVYDYLVHVHYFSTKNAEVDGEPHCIVGPEVFSGRTQSLDFAHNGPGFLTWHRLYLMMMEREMGRVAGDPFFALPYWNWSGAGVECSVCTDDLAGSINWSDPLRTLSTGSPFSRWESACELKDDSVPCAVYPCDLRVPRGPVIRDPEASVSPFLPPMEDVIFTLSQATFDLYPFTPATSRYSFRNCIEGFGGASGVFHETGNATMHIQVHSFFRGTISQVSSSPDDPLFFFHHTYIDKLFEVWLRMYNATPNVFPSNVAAGHNLHDVIVPFIPLYRHVDFFKQSYDLGYDYDQTEEMEWVRNSKKMTALSSSELTGSSNYALTALSVISAVALCCMAVGILIVSTRYRKRSGSEAEQPLLAKQEYVPF</sequence>
<dbReference type="PRINTS" id="PR00092">
    <property type="entry name" value="TYROSINASE"/>
</dbReference>
<dbReference type="EMBL" id="AMQN01005194">
    <property type="status" value="NOT_ANNOTATED_CDS"/>
    <property type="molecule type" value="Genomic_DNA"/>
</dbReference>
<reference evidence="9" key="1">
    <citation type="submission" date="2012-12" db="EMBL/GenBank/DDBJ databases">
        <authorList>
            <person name="Hellsten U."/>
            <person name="Grimwood J."/>
            <person name="Chapman J.A."/>
            <person name="Shapiro H."/>
            <person name="Aerts A."/>
            <person name="Otillar R.P."/>
            <person name="Terry A.Y."/>
            <person name="Boore J.L."/>
            <person name="Simakov O."/>
            <person name="Marletaz F."/>
            <person name="Cho S.-J."/>
            <person name="Edsinger-Gonzales E."/>
            <person name="Havlak P."/>
            <person name="Kuo D.-H."/>
            <person name="Larsson T."/>
            <person name="Lv J."/>
            <person name="Arendt D."/>
            <person name="Savage R."/>
            <person name="Osoegawa K."/>
            <person name="de Jong P."/>
            <person name="Lindberg D.R."/>
            <person name="Seaver E.C."/>
            <person name="Weisblat D.A."/>
            <person name="Putnam N.H."/>
            <person name="Grigoriev I.V."/>
            <person name="Rokhsar D.S."/>
        </authorList>
    </citation>
    <scope>NUCLEOTIDE SEQUENCE</scope>
    <source>
        <strain evidence="9">I ESC-2004</strain>
    </source>
</reference>
<feature type="transmembrane region" description="Helical" evidence="3">
    <location>
        <begin position="485"/>
        <end position="508"/>
    </location>
</feature>
<reference evidence="8" key="3">
    <citation type="submission" date="2015-06" db="UniProtKB">
        <authorList>
            <consortium name="EnsemblMetazoa"/>
        </authorList>
    </citation>
    <scope>IDENTIFICATION</scope>
</reference>
<feature type="domain" description="Tyrosinase copper-binding" evidence="6">
    <location>
        <begin position="391"/>
        <end position="402"/>
    </location>
</feature>
<dbReference type="Pfam" id="PF00264">
    <property type="entry name" value="Tyrosinase"/>
    <property type="match status" value="1"/>
</dbReference>
<evidence type="ECO:0000313" key="7">
    <source>
        <dbReference type="EMBL" id="ELU13195.1"/>
    </source>
</evidence>
<dbReference type="PROSITE" id="PS00498">
    <property type="entry name" value="TYROSINASE_2"/>
    <property type="match status" value="1"/>
</dbReference>
<feature type="domain" description="Tyrosinase copper-binding" evidence="5">
    <location>
        <begin position="208"/>
        <end position="225"/>
    </location>
</feature>
<evidence type="ECO:0000313" key="8">
    <source>
        <dbReference type="EnsemblMetazoa" id="CapteP17975"/>
    </source>
</evidence>
<feature type="signal peptide" evidence="4">
    <location>
        <begin position="1"/>
        <end position="17"/>
    </location>
</feature>
<evidence type="ECO:0000259" key="5">
    <source>
        <dbReference type="PROSITE" id="PS00497"/>
    </source>
</evidence>
<dbReference type="STRING" id="283909.R7VC10"/>
<dbReference type="EMBL" id="KB295394">
    <property type="protein sequence ID" value="ELU13195.1"/>
    <property type="molecule type" value="Genomic_DNA"/>
</dbReference>
<keyword evidence="1" id="KW-0479">Metal-binding</keyword>
<evidence type="ECO:0000256" key="2">
    <source>
        <dbReference type="ARBA" id="ARBA00023008"/>
    </source>
</evidence>
<dbReference type="InterPro" id="IPR050316">
    <property type="entry name" value="Tyrosinase/Hemocyanin"/>
</dbReference>
<dbReference type="OrthoDB" id="6132182at2759"/>
<keyword evidence="3" id="KW-0472">Membrane</keyword>
<gene>
    <name evidence="7" type="ORF">CAPTEDRAFT_17975</name>
</gene>
<proteinExistence type="predicted"/>
<dbReference type="InterPro" id="IPR002227">
    <property type="entry name" value="Tyrosinase_Cu-bd"/>
</dbReference>
<evidence type="ECO:0000259" key="6">
    <source>
        <dbReference type="PROSITE" id="PS00498"/>
    </source>
</evidence>
<name>R7VC10_CAPTE</name>
<keyword evidence="4" id="KW-0732">Signal</keyword>
<organism evidence="7">
    <name type="scientific">Capitella teleta</name>
    <name type="common">Polychaete worm</name>
    <dbReference type="NCBI Taxonomy" id="283909"/>
    <lineage>
        <taxon>Eukaryota</taxon>
        <taxon>Metazoa</taxon>
        <taxon>Spiralia</taxon>
        <taxon>Lophotrochozoa</taxon>
        <taxon>Annelida</taxon>
        <taxon>Polychaeta</taxon>
        <taxon>Sedentaria</taxon>
        <taxon>Scolecida</taxon>
        <taxon>Capitellidae</taxon>
        <taxon>Capitella</taxon>
    </lineage>
</organism>
<evidence type="ECO:0000256" key="4">
    <source>
        <dbReference type="SAM" id="SignalP"/>
    </source>
</evidence>
<reference evidence="7 9" key="2">
    <citation type="journal article" date="2013" name="Nature">
        <title>Insights into bilaterian evolution from three spiralian genomes.</title>
        <authorList>
            <person name="Simakov O."/>
            <person name="Marletaz F."/>
            <person name="Cho S.J."/>
            <person name="Edsinger-Gonzales E."/>
            <person name="Havlak P."/>
            <person name="Hellsten U."/>
            <person name="Kuo D.H."/>
            <person name="Larsson T."/>
            <person name="Lv J."/>
            <person name="Arendt D."/>
            <person name="Savage R."/>
            <person name="Osoegawa K."/>
            <person name="de Jong P."/>
            <person name="Grimwood J."/>
            <person name="Chapman J.A."/>
            <person name="Shapiro H."/>
            <person name="Aerts A."/>
            <person name="Otillar R.P."/>
            <person name="Terry A.Y."/>
            <person name="Boore J.L."/>
            <person name="Grigoriev I.V."/>
            <person name="Lindberg D.R."/>
            <person name="Seaver E.C."/>
            <person name="Weisblat D.A."/>
            <person name="Putnam N.H."/>
            <person name="Rokhsar D.S."/>
        </authorList>
    </citation>
    <scope>NUCLEOTIDE SEQUENCE</scope>
    <source>
        <strain evidence="7 9">I ESC-2004</strain>
    </source>
</reference>
<keyword evidence="2" id="KW-0186">Copper</keyword>
<feature type="chain" id="PRO_5008788870" description="Tyrosinase copper-binding domain-containing protein" evidence="4">
    <location>
        <begin position="18"/>
        <end position="533"/>
    </location>
</feature>
<dbReference type="SUPFAM" id="SSF48056">
    <property type="entry name" value="Di-copper centre-containing domain"/>
    <property type="match status" value="1"/>
</dbReference>